<protein>
    <submittedName>
        <fullName evidence="2">Uncharacterized protein</fullName>
    </submittedName>
</protein>
<evidence type="ECO:0000256" key="1">
    <source>
        <dbReference type="SAM" id="SignalP"/>
    </source>
</evidence>
<name>A0A2S6CCJ1_9PEZI</name>
<feature type="chain" id="PRO_5015751980" evidence="1">
    <location>
        <begin position="20"/>
        <end position="321"/>
    </location>
</feature>
<feature type="signal peptide" evidence="1">
    <location>
        <begin position="1"/>
        <end position="19"/>
    </location>
</feature>
<proteinExistence type="predicted"/>
<sequence>MRGSSALVLLVAASGSVAAELGSRAAYPPAICSVINKVVVKAKAQKVVSAYCSSFLRLPAYGTTTVTSTSTITEVATTVETSATTINGGVTTITVKEPSGSLSIPAACISGSPRERRAAAIPKPACLASYNKPAAISSACSCLCTKGKALSTTTRVTSTTVISTLTNKGIQTSTTFSSTSTVTETTATPITNFYIRASGGAFNDRYPNPRPTNGEVFFDSDTPETTYRFRDDCQFEVVGGEFDGGVSTYRGNQADSVYISNGDPLVCQVILGGSRPELFCPINGNGTNSASRFSSGEWDVGVVSDRTGNEAFAAQLIPVTA</sequence>
<dbReference type="AlphaFoldDB" id="A0A2S6CCJ1"/>
<keyword evidence="1" id="KW-0732">Signal</keyword>
<comment type="caution">
    <text evidence="2">The sequence shown here is derived from an EMBL/GenBank/DDBJ whole genome shotgun (WGS) entry which is preliminary data.</text>
</comment>
<accession>A0A2S6CCJ1</accession>
<evidence type="ECO:0000313" key="2">
    <source>
        <dbReference type="EMBL" id="PPJ57440.1"/>
    </source>
</evidence>
<dbReference type="EMBL" id="PNEN01000494">
    <property type="protein sequence ID" value="PPJ57440.1"/>
    <property type="molecule type" value="Genomic_DNA"/>
</dbReference>
<keyword evidence="3" id="KW-1185">Reference proteome</keyword>
<gene>
    <name evidence="2" type="ORF">CBER1_04377</name>
</gene>
<dbReference type="OrthoDB" id="3649532at2759"/>
<organism evidence="2 3">
    <name type="scientific">Cercospora berteroae</name>
    <dbReference type="NCBI Taxonomy" id="357750"/>
    <lineage>
        <taxon>Eukaryota</taxon>
        <taxon>Fungi</taxon>
        <taxon>Dikarya</taxon>
        <taxon>Ascomycota</taxon>
        <taxon>Pezizomycotina</taxon>
        <taxon>Dothideomycetes</taxon>
        <taxon>Dothideomycetidae</taxon>
        <taxon>Mycosphaerellales</taxon>
        <taxon>Mycosphaerellaceae</taxon>
        <taxon>Cercospora</taxon>
    </lineage>
</organism>
<reference evidence="3" key="1">
    <citation type="journal article" date="2017" name="bioRxiv">
        <title>Conservation of a gene cluster reveals novel cercosporin biosynthetic mechanisms and extends production to the genus Colletotrichum.</title>
        <authorList>
            <person name="de Jonge R."/>
            <person name="Ebert M.K."/>
            <person name="Huitt-Roehl C.R."/>
            <person name="Pal P."/>
            <person name="Suttle J.C."/>
            <person name="Spanner R.E."/>
            <person name="Neubauer J.D."/>
            <person name="Jurick W.M.II."/>
            <person name="Stott K.A."/>
            <person name="Secor G.A."/>
            <person name="Thomma B.P.H.J."/>
            <person name="Van de Peer Y."/>
            <person name="Townsend C.A."/>
            <person name="Bolton M.D."/>
        </authorList>
    </citation>
    <scope>NUCLEOTIDE SEQUENCE [LARGE SCALE GENOMIC DNA]</scope>
    <source>
        <strain evidence="3">CBS538.71</strain>
    </source>
</reference>
<evidence type="ECO:0000313" key="3">
    <source>
        <dbReference type="Proteomes" id="UP000237631"/>
    </source>
</evidence>
<dbReference type="Proteomes" id="UP000237631">
    <property type="component" value="Unassembled WGS sequence"/>
</dbReference>